<dbReference type="RefSeq" id="WP_134197531.1">
    <property type="nucleotide sequence ID" value="NZ_JBHLUW010000041.1"/>
</dbReference>
<keyword evidence="2" id="KW-0812">Transmembrane</keyword>
<evidence type="ECO:0000256" key="2">
    <source>
        <dbReference type="SAM" id="Phobius"/>
    </source>
</evidence>
<reference evidence="3 4" key="1">
    <citation type="submission" date="2019-03" db="EMBL/GenBank/DDBJ databases">
        <title>Genomic Encyclopedia of Type Strains, Phase III (KMG-III): the genomes of soil and plant-associated and newly described type strains.</title>
        <authorList>
            <person name="Whitman W."/>
        </authorList>
    </citation>
    <scope>NUCLEOTIDE SEQUENCE [LARGE SCALE GENOMIC DNA]</scope>
    <source>
        <strain evidence="3 4">LMG 29544</strain>
    </source>
</reference>
<comment type="caution">
    <text evidence="3">The sequence shown here is derived from an EMBL/GenBank/DDBJ whole genome shotgun (WGS) entry which is preliminary data.</text>
</comment>
<sequence>MARPRIGIFGAVFAIGGMLALRWAQKRRIAQAMTARDLTRWEGEGGSIAEAEPMRPAALPGSTHPRAGNGVDHGVTGGAWPFPRS</sequence>
<keyword evidence="2" id="KW-1133">Transmembrane helix</keyword>
<protein>
    <submittedName>
        <fullName evidence="3">Uncharacterized protein</fullName>
    </submittedName>
</protein>
<dbReference type="EMBL" id="SORE01000049">
    <property type="protein sequence ID" value="TDY36982.1"/>
    <property type="molecule type" value="Genomic_DNA"/>
</dbReference>
<gene>
    <name evidence="3" type="ORF">BX592_1496</name>
</gene>
<accession>A0A4R8L371</accession>
<keyword evidence="4" id="KW-1185">Reference proteome</keyword>
<evidence type="ECO:0000313" key="3">
    <source>
        <dbReference type="EMBL" id="TDY36982.1"/>
    </source>
</evidence>
<proteinExistence type="predicted"/>
<feature type="transmembrane region" description="Helical" evidence="2">
    <location>
        <begin position="6"/>
        <end position="24"/>
    </location>
</feature>
<evidence type="ECO:0000256" key="1">
    <source>
        <dbReference type="SAM" id="MobiDB-lite"/>
    </source>
</evidence>
<dbReference type="AlphaFoldDB" id="A0A4R8L371"/>
<dbReference type="Proteomes" id="UP000295509">
    <property type="component" value="Unassembled WGS sequence"/>
</dbReference>
<name>A0A4R8L371_9BURK</name>
<dbReference type="OrthoDB" id="9100881at2"/>
<organism evidence="3 4">
    <name type="scientific">Paraburkholderia rhizosphaerae</name>
    <dbReference type="NCBI Taxonomy" id="480658"/>
    <lineage>
        <taxon>Bacteria</taxon>
        <taxon>Pseudomonadati</taxon>
        <taxon>Pseudomonadota</taxon>
        <taxon>Betaproteobacteria</taxon>
        <taxon>Burkholderiales</taxon>
        <taxon>Burkholderiaceae</taxon>
        <taxon>Paraburkholderia</taxon>
    </lineage>
</organism>
<keyword evidence="2" id="KW-0472">Membrane</keyword>
<evidence type="ECO:0000313" key="4">
    <source>
        <dbReference type="Proteomes" id="UP000295509"/>
    </source>
</evidence>
<feature type="region of interest" description="Disordered" evidence="1">
    <location>
        <begin position="45"/>
        <end position="85"/>
    </location>
</feature>